<reference evidence="1" key="1">
    <citation type="submission" date="2022-07" db="EMBL/GenBank/DDBJ databases">
        <authorList>
            <person name="Macas J."/>
            <person name="Novak P."/>
            <person name="Neumann P."/>
        </authorList>
    </citation>
    <scope>NUCLEOTIDE SEQUENCE</scope>
</reference>
<accession>A0A9P1EIZ5</accession>
<name>A0A9P1EIZ5_CUSEU</name>
<protein>
    <recommendedName>
        <fullName evidence="3">FBD domain-containing protein</fullName>
    </recommendedName>
</protein>
<evidence type="ECO:0000313" key="1">
    <source>
        <dbReference type="EMBL" id="CAH9108758.1"/>
    </source>
</evidence>
<comment type="caution">
    <text evidence="1">The sequence shown here is derived from an EMBL/GenBank/DDBJ whole genome shotgun (WGS) entry which is preliminary data.</text>
</comment>
<keyword evidence="2" id="KW-1185">Reference proteome</keyword>
<dbReference type="AlphaFoldDB" id="A0A9P1EIZ5"/>
<dbReference type="OrthoDB" id="613853at2759"/>
<evidence type="ECO:0008006" key="3">
    <source>
        <dbReference type="Google" id="ProtNLM"/>
    </source>
</evidence>
<proteinExistence type="predicted"/>
<dbReference type="EMBL" id="CAMAPE010000052">
    <property type="protein sequence ID" value="CAH9108758.1"/>
    <property type="molecule type" value="Genomic_DNA"/>
</dbReference>
<organism evidence="1 2">
    <name type="scientific">Cuscuta europaea</name>
    <name type="common">European dodder</name>
    <dbReference type="NCBI Taxonomy" id="41803"/>
    <lineage>
        <taxon>Eukaryota</taxon>
        <taxon>Viridiplantae</taxon>
        <taxon>Streptophyta</taxon>
        <taxon>Embryophyta</taxon>
        <taxon>Tracheophyta</taxon>
        <taxon>Spermatophyta</taxon>
        <taxon>Magnoliopsida</taxon>
        <taxon>eudicotyledons</taxon>
        <taxon>Gunneridae</taxon>
        <taxon>Pentapetalae</taxon>
        <taxon>asterids</taxon>
        <taxon>lamiids</taxon>
        <taxon>Solanales</taxon>
        <taxon>Convolvulaceae</taxon>
        <taxon>Cuscuteae</taxon>
        <taxon>Cuscuta</taxon>
        <taxon>Cuscuta subgen. Cuscuta</taxon>
    </lineage>
</organism>
<dbReference type="Proteomes" id="UP001152484">
    <property type="component" value="Unassembled WGS sequence"/>
</dbReference>
<evidence type="ECO:0000313" key="2">
    <source>
        <dbReference type="Proteomes" id="UP001152484"/>
    </source>
</evidence>
<feature type="non-terminal residue" evidence="1">
    <location>
        <position position="102"/>
    </location>
</feature>
<sequence length="102" mass="11631">MHGLKKLVVVFYTTRDEILVGLMAFIRISPNLEELVLKVTLFSDLSLGRRRINKGTPFPHQHLKVLKYLGYYGHGSDLELVKSILELDLLHGPPDPAESEYE</sequence>
<gene>
    <name evidence="1" type="ORF">CEURO_LOCUS18201</name>
</gene>